<dbReference type="EnsemblMetazoa" id="ACHR014340-RG">
    <property type="protein sequence ID" value="ACHR014340-PG"/>
    <property type="gene ID" value="ACHR014340"/>
</dbReference>
<name>A0A182KIS9_9DIPT</name>
<evidence type="ECO:0000313" key="1">
    <source>
        <dbReference type="EnsemblMetazoa" id="ACHR014340-PG"/>
    </source>
</evidence>
<proteinExistence type="predicted"/>
<reference evidence="1" key="2">
    <citation type="submission" date="2020-05" db="UniProtKB">
        <authorList>
            <consortium name="EnsemblMetazoa"/>
        </authorList>
    </citation>
    <scope>IDENTIFICATION</scope>
    <source>
        <strain evidence="1">ACHKN1017</strain>
    </source>
</reference>
<accession>A0A182KIS9</accession>
<dbReference type="Proteomes" id="UP000075881">
    <property type="component" value="Unassembled WGS sequence"/>
</dbReference>
<dbReference type="AlphaFoldDB" id="A0A182KIS9"/>
<organism evidence="1 2">
    <name type="scientific">Anopheles christyi</name>
    <dbReference type="NCBI Taxonomy" id="43041"/>
    <lineage>
        <taxon>Eukaryota</taxon>
        <taxon>Metazoa</taxon>
        <taxon>Ecdysozoa</taxon>
        <taxon>Arthropoda</taxon>
        <taxon>Hexapoda</taxon>
        <taxon>Insecta</taxon>
        <taxon>Pterygota</taxon>
        <taxon>Neoptera</taxon>
        <taxon>Endopterygota</taxon>
        <taxon>Diptera</taxon>
        <taxon>Nematocera</taxon>
        <taxon>Culicoidea</taxon>
        <taxon>Culicidae</taxon>
        <taxon>Anophelinae</taxon>
        <taxon>Anopheles</taxon>
    </lineage>
</organism>
<protein>
    <submittedName>
        <fullName evidence="1">Uncharacterized protein</fullName>
    </submittedName>
</protein>
<dbReference type="VEuPathDB" id="VectorBase:ACHR014340"/>
<sequence>MSRISGEKIEPESYTCWICRPYENGEMFSMLSSFSRPWLFSR</sequence>
<reference evidence="2" key="1">
    <citation type="submission" date="2013-03" db="EMBL/GenBank/DDBJ databases">
        <title>The Genome Sequence of Anopheles christyi ACHKN1017.</title>
        <authorList>
            <consortium name="The Broad Institute Genomics Platform"/>
            <person name="Neafsey D.E."/>
            <person name="Besansky N."/>
            <person name="Walker B."/>
            <person name="Young S.K."/>
            <person name="Zeng Q."/>
            <person name="Gargeya S."/>
            <person name="Fitzgerald M."/>
            <person name="Haas B."/>
            <person name="Abouelleil A."/>
            <person name="Allen A.W."/>
            <person name="Alvarado L."/>
            <person name="Arachchi H.M."/>
            <person name="Berlin A.M."/>
            <person name="Chapman S.B."/>
            <person name="Gainer-Dewar J."/>
            <person name="Goldberg J."/>
            <person name="Griggs A."/>
            <person name="Gujja S."/>
            <person name="Hansen M."/>
            <person name="Howarth C."/>
            <person name="Imamovic A."/>
            <person name="Ireland A."/>
            <person name="Larimer J."/>
            <person name="McCowan C."/>
            <person name="Murphy C."/>
            <person name="Pearson M."/>
            <person name="Poon T.W."/>
            <person name="Priest M."/>
            <person name="Roberts A."/>
            <person name="Saif S."/>
            <person name="Shea T."/>
            <person name="Sisk P."/>
            <person name="Sykes S."/>
            <person name="Wortman J."/>
            <person name="Nusbaum C."/>
            <person name="Birren B."/>
        </authorList>
    </citation>
    <scope>NUCLEOTIDE SEQUENCE [LARGE SCALE GENOMIC DNA]</scope>
    <source>
        <strain evidence="2">ACHKN1017</strain>
    </source>
</reference>
<keyword evidence="2" id="KW-1185">Reference proteome</keyword>
<evidence type="ECO:0000313" key="2">
    <source>
        <dbReference type="Proteomes" id="UP000075881"/>
    </source>
</evidence>